<keyword evidence="3 4" id="KW-0472">Membrane</keyword>
<dbReference type="AlphaFoldDB" id="A0A845B5Z8"/>
<feature type="transmembrane region" description="Helical" evidence="4">
    <location>
        <begin position="221"/>
        <end position="246"/>
    </location>
</feature>
<dbReference type="InterPro" id="IPR036259">
    <property type="entry name" value="MFS_trans_sf"/>
</dbReference>
<dbReference type="Proteomes" id="UP000460715">
    <property type="component" value="Unassembled WGS sequence"/>
</dbReference>
<accession>A0A845B5Z8</accession>
<dbReference type="InterPro" id="IPR020846">
    <property type="entry name" value="MFS_dom"/>
</dbReference>
<protein>
    <submittedName>
        <fullName evidence="6">MFS transporter</fullName>
    </submittedName>
</protein>
<feature type="transmembrane region" description="Helical" evidence="4">
    <location>
        <begin position="385"/>
        <end position="408"/>
    </location>
</feature>
<dbReference type="GO" id="GO:0005886">
    <property type="term" value="C:plasma membrane"/>
    <property type="evidence" value="ECO:0007669"/>
    <property type="project" value="TreeGrafter"/>
</dbReference>
<evidence type="ECO:0000256" key="4">
    <source>
        <dbReference type="SAM" id="Phobius"/>
    </source>
</evidence>
<feature type="transmembrane region" description="Helical" evidence="4">
    <location>
        <begin position="328"/>
        <end position="347"/>
    </location>
</feature>
<evidence type="ECO:0000313" key="6">
    <source>
        <dbReference type="EMBL" id="MXP62621.1"/>
    </source>
</evidence>
<dbReference type="GO" id="GO:0022857">
    <property type="term" value="F:transmembrane transporter activity"/>
    <property type="evidence" value="ECO:0007669"/>
    <property type="project" value="InterPro"/>
</dbReference>
<feature type="transmembrane region" description="Helical" evidence="4">
    <location>
        <begin position="276"/>
        <end position="295"/>
    </location>
</feature>
<gene>
    <name evidence="6" type="ORF">E0493_04545</name>
</gene>
<sequence>MSQAALTPGRGPKADAAPAAAAQAGAGETAFAVLLSLSFCHLLNDMIQSLVPALYPILKQNYALDFGQIGLITLAFQCTASLLQPLVGLYTDRRPMPYSLPVGMASTLVGLLVLSQAGSYGVILLAAALIGVGSSVFHPESSRVARLASGGRYGLAQSLFQVGGNFGQAIGPLLAAFIVAPRGQGSLVWFSAAALLAMLLLVRVGGWYARNRIASGARGRGGAAAIVALPRGRVLFAVAVLVALLFSKNVYTASLSSYYTFYLIQRFGVSVQAAQIYLFVFLASLVVGLVLGGLVSDRVGRLPVIWFSILGVLPFTLALPYVGLTATVVLTVVIGLIISSAFPAILVYAQQLMPGKVGLVAGIFFGLSFGLGGLGAAALGQMADWAGIATVYRICSFLPLLGVLAAFLPNIERRAG</sequence>
<keyword evidence="7" id="KW-1185">Reference proteome</keyword>
<organism evidence="6 7">
    <name type="scientific">Teichococcus coralli</name>
    <dbReference type="NCBI Taxonomy" id="2545983"/>
    <lineage>
        <taxon>Bacteria</taxon>
        <taxon>Pseudomonadati</taxon>
        <taxon>Pseudomonadota</taxon>
        <taxon>Alphaproteobacteria</taxon>
        <taxon>Acetobacterales</taxon>
        <taxon>Roseomonadaceae</taxon>
        <taxon>Roseomonas</taxon>
    </lineage>
</organism>
<evidence type="ECO:0000256" key="3">
    <source>
        <dbReference type="ARBA" id="ARBA00023136"/>
    </source>
</evidence>
<feature type="transmembrane region" description="Helical" evidence="4">
    <location>
        <begin position="120"/>
        <end position="138"/>
    </location>
</feature>
<feature type="transmembrane region" description="Helical" evidence="4">
    <location>
        <begin position="62"/>
        <end position="83"/>
    </location>
</feature>
<comment type="caution">
    <text evidence="6">The sequence shown here is derived from an EMBL/GenBank/DDBJ whole genome shotgun (WGS) entry which is preliminary data.</text>
</comment>
<reference evidence="6 7" key="1">
    <citation type="submission" date="2019-03" db="EMBL/GenBank/DDBJ databases">
        <title>Roseomonas sp. a novel Roseomonas species isolated from Sea whip Gorgonian.</title>
        <authorList>
            <person name="Li F."/>
            <person name="Pan X."/>
            <person name="Huang S."/>
            <person name="Li Z."/>
            <person name="Meng B."/>
        </authorList>
    </citation>
    <scope>NUCLEOTIDE SEQUENCE [LARGE SCALE GENOMIC DNA]</scope>
    <source>
        <strain evidence="6 7">M0104</strain>
    </source>
</reference>
<feature type="transmembrane region" description="Helical" evidence="4">
    <location>
        <begin position="302"/>
        <end position="322"/>
    </location>
</feature>
<dbReference type="PROSITE" id="PS50850">
    <property type="entry name" value="MFS"/>
    <property type="match status" value="1"/>
</dbReference>
<dbReference type="PANTHER" id="PTHR43129">
    <property type="entry name" value="FOSMIDOMYCIN RESISTANCE PROTEIN"/>
    <property type="match status" value="1"/>
</dbReference>
<feature type="transmembrane region" description="Helical" evidence="4">
    <location>
        <begin position="359"/>
        <end position="379"/>
    </location>
</feature>
<dbReference type="InterPro" id="IPR011701">
    <property type="entry name" value="MFS"/>
</dbReference>
<evidence type="ECO:0000259" key="5">
    <source>
        <dbReference type="PROSITE" id="PS50850"/>
    </source>
</evidence>
<evidence type="ECO:0000313" key="7">
    <source>
        <dbReference type="Proteomes" id="UP000460715"/>
    </source>
</evidence>
<keyword evidence="1 4" id="KW-0812">Transmembrane</keyword>
<dbReference type="Pfam" id="PF07690">
    <property type="entry name" value="MFS_1"/>
    <property type="match status" value="1"/>
</dbReference>
<dbReference type="SUPFAM" id="SSF103473">
    <property type="entry name" value="MFS general substrate transporter"/>
    <property type="match status" value="1"/>
</dbReference>
<proteinExistence type="predicted"/>
<dbReference type="RefSeq" id="WP_160935746.1">
    <property type="nucleotide sequence ID" value="NZ_SNVJ01000003.1"/>
</dbReference>
<dbReference type="PANTHER" id="PTHR43129:SF1">
    <property type="entry name" value="FOSMIDOMYCIN RESISTANCE PROTEIN"/>
    <property type="match status" value="1"/>
</dbReference>
<feature type="transmembrane region" description="Helical" evidence="4">
    <location>
        <begin position="159"/>
        <end position="180"/>
    </location>
</feature>
<dbReference type="EMBL" id="SNVJ01000003">
    <property type="protein sequence ID" value="MXP62621.1"/>
    <property type="molecule type" value="Genomic_DNA"/>
</dbReference>
<evidence type="ECO:0000256" key="2">
    <source>
        <dbReference type="ARBA" id="ARBA00022989"/>
    </source>
</evidence>
<evidence type="ECO:0000256" key="1">
    <source>
        <dbReference type="ARBA" id="ARBA00022692"/>
    </source>
</evidence>
<dbReference type="Gene3D" id="1.20.1250.20">
    <property type="entry name" value="MFS general substrate transporter like domains"/>
    <property type="match status" value="2"/>
</dbReference>
<dbReference type="CDD" id="cd17478">
    <property type="entry name" value="MFS_FsR"/>
    <property type="match status" value="1"/>
</dbReference>
<feature type="domain" description="Major facilitator superfamily (MFS) profile" evidence="5">
    <location>
        <begin position="33"/>
        <end position="414"/>
    </location>
</feature>
<dbReference type="OrthoDB" id="9770492at2"/>
<keyword evidence="2 4" id="KW-1133">Transmembrane helix</keyword>
<feature type="transmembrane region" description="Helical" evidence="4">
    <location>
        <begin position="186"/>
        <end position="209"/>
    </location>
</feature>
<name>A0A845B5Z8_9PROT</name>